<sequence length="134" mass="15245">MQWKEIQIDGEQARLNFTQQKTKGVEYMPISPQALALCGEPQKPNQLVFEDLPDPSWISKPLERWIKAAGITKKITFHCFRHTFATLQLSNGTDIYTVSKMLGHTNVKTTQIYAKVVDEKKNKAAQAIKLNINT</sequence>
<proteinExistence type="predicted"/>
<feature type="domain" description="Tyr recombinase" evidence="2">
    <location>
        <begin position="1"/>
        <end position="126"/>
    </location>
</feature>
<comment type="caution">
    <text evidence="3">The sequence shown here is derived from an EMBL/GenBank/DDBJ whole genome shotgun (WGS) entry which is preliminary data.</text>
</comment>
<dbReference type="EMBL" id="SNRX01000002">
    <property type="protein sequence ID" value="KAA6303263.1"/>
    <property type="molecule type" value="Genomic_DNA"/>
</dbReference>
<dbReference type="CDD" id="cd01185">
    <property type="entry name" value="INTN1_C_like"/>
    <property type="match status" value="1"/>
</dbReference>
<gene>
    <name evidence="3" type="ORF">EZS26_000423</name>
    <name evidence="4" type="ORF">EZS26_000544</name>
</gene>
<dbReference type="InterPro" id="IPR050090">
    <property type="entry name" value="Tyrosine_recombinase_XerCD"/>
</dbReference>
<dbReference type="EMBL" id="SNRX01000002">
    <property type="protein sequence ID" value="KAA6303384.1"/>
    <property type="molecule type" value="Genomic_DNA"/>
</dbReference>
<protein>
    <submittedName>
        <fullName evidence="3">Tyrosine recombinase XerD</fullName>
    </submittedName>
</protein>
<keyword evidence="1" id="KW-0233">DNA recombination</keyword>
<reference evidence="3 5" key="1">
    <citation type="submission" date="2019-03" db="EMBL/GenBank/DDBJ databases">
        <title>Single cell metagenomics reveals metabolic interactions within the superorganism composed of flagellate Streblomastix strix and complex community of Bacteroidetes bacteria on its surface.</title>
        <authorList>
            <person name="Treitli S.C."/>
            <person name="Kolisko M."/>
            <person name="Husnik F."/>
            <person name="Keeling P."/>
            <person name="Hampl V."/>
        </authorList>
    </citation>
    <scope>NUCLEOTIDE SEQUENCE [LARGE SCALE GENOMIC DNA]</scope>
    <source>
        <strain evidence="3">St1</strain>
    </source>
</reference>
<dbReference type="GO" id="GO:0006310">
    <property type="term" value="P:DNA recombination"/>
    <property type="evidence" value="ECO:0007669"/>
    <property type="project" value="UniProtKB-KW"/>
</dbReference>
<dbReference type="InterPro" id="IPR002104">
    <property type="entry name" value="Integrase_catalytic"/>
</dbReference>
<dbReference type="Pfam" id="PF00589">
    <property type="entry name" value="Phage_integrase"/>
    <property type="match status" value="1"/>
</dbReference>
<accession>A0A5M8P478</accession>
<evidence type="ECO:0000313" key="3">
    <source>
        <dbReference type="EMBL" id="KAA6303263.1"/>
    </source>
</evidence>
<dbReference type="AlphaFoldDB" id="A0A5M8P478"/>
<dbReference type="Gene3D" id="1.10.443.10">
    <property type="entry name" value="Intergrase catalytic core"/>
    <property type="match status" value="1"/>
</dbReference>
<name>A0A5M8P478_9BACT</name>
<evidence type="ECO:0000313" key="5">
    <source>
        <dbReference type="Proteomes" id="UP000324575"/>
    </source>
</evidence>
<organism evidence="3 5">
    <name type="scientific">Candidatus Ordinivivax streblomastigis</name>
    <dbReference type="NCBI Taxonomy" id="2540710"/>
    <lineage>
        <taxon>Bacteria</taxon>
        <taxon>Pseudomonadati</taxon>
        <taxon>Bacteroidota</taxon>
        <taxon>Bacteroidia</taxon>
        <taxon>Bacteroidales</taxon>
        <taxon>Candidatus Ordinivivax</taxon>
    </lineage>
</organism>
<evidence type="ECO:0000259" key="2">
    <source>
        <dbReference type="PROSITE" id="PS51898"/>
    </source>
</evidence>
<dbReference type="PANTHER" id="PTHR30349:SF64">
    <property type="entry name" value="PROPHAGE INTEGRASE INTD-RELATED"/>
    <property type="match status" value="1"/>
</dbReference>
<dbReference type="GO" id="GO:0015074">
    <property type="term" value="P:DNA integration"/>
    <property type="evidence" value="ECO:0007669"/>
    <property type="project" value="InterPro"/>
</dbReference>
<dbReference type="PROSITE" id="PS51898">
    <property type="entry name" value="TYR_RECOMBINASE"/>
    <property type="match status" value="1"/>
</dbReference>
<dbReference type="SUPFAM" id="SSF56349">
    <property type="entry name" value="DNA breaking-rejoining enzymes"/>
    <property type="match status" value="1"/>
</dbReference>
<dbReference type="PANTHER" id="PTHR30349">
    <property type="entry name" value="PHAGE INTEGRASE-RELATED"/>
    <property type="match status" value="1"/>
</dbReference>
<evidence type="ECO:0000256" key="1">
    <source>
        <dbReference type="ARBA" id="ARBA00023172"/>
    </source>
</evidence>
<dbReference type="InterPro" id="IPR011010">
    <property type="entry name" value="DNA_brk_join_enz"/>
</dbReference>
<evidence type="ECO:0000313" key="4">
    <source>
        <dbReference type="EMBL" id="KAA6303384.1"/>
    </source>
</evidence>
<dbReference type="InterPro" id="IPR013762">
    <property type="entry name" value="Integrase-like_cat_sf"/>
</dbReference>
<dbReference type="GO" id="GO:0003677">
    <property type="term" value="F:DNA binding"/>
    <property type="evidence" value="ECO:0007669"/>
    <property type="project" value="InterPro"/>
</dbReference>
<dbReference type="Proteomes" id="UP000324575">
    <property type="component" value="Unassembled WGS sequence"/>
</dbReference>